<reference evidence="2" key="1">
    <citation type="journal article" date="2019" name="Int. J. Syst. Evol. Microbiol.">
        <title>The Global Catalogue of Microorganisms (GCM) 10K type strain sequencing project: providing services to taxonomists for standard genome sequencing and annotation.</title>
        <authorList>
            <consortium name="The Broad Institute Genomics Platform"/>
            <consortium name="The Broad Institute Genome Sequencing Center for Infectious Disease"/>
            <person name="Wu L."/>
            <person name="Ma J."/>
        </authorList>
    </citation>
    <scope>NUCLEOTIDE SEQUENCE [LARGE SCALE GENOMIC DNA]</scope>
    <source>
        <strain evidence="2">JCM 16211</strain>
    </source>
</reference>
<sequence>MTHPKNKRLAVLFLAILAVVFYLAEGSLGGIGDSHKGELNHSEEQNSNAHKTLQGYFDKKVSGKMITINAKITKVLRDDLHPPRHQRFIIKLDNNLTVLVTHNTDLAPRVKSIKAGEWIKVTGQYEWNSKGGVIHWTHHDPQGRRDGGQIIYKGKVYR</sequence>
<evidence type="ECO:0008006" key="3">
    <source>
        <dbReference type="Google" id="ProtNLM"/>
    </source>
</evidence>
<dbReference type="RefSeq" id="WP_343989879.1">
    <property type="nucleotide sequence ID" value="NZ_BAAAFM010000008.1"/>
</dbReference>
<proteinExistence type="predicted"/>
<gene>
    <name evidence="1" type="ORF">GCM10009123_20230</name>
</gene>
<dbReference type="EMBL" id="BAAAFM010000008">
    <property type="protein sequence ID" value="GAA0212880.1"/>
    <property type="molecule type" value="Genomic_DNA"/>
</dbReference>
<organism evidence="1 2">
    <name type="scientific">Kangiella japonica</name>
    <dbReference type="NCBI Taxonomy" id="647384"/>
    <lineage>
        <taxon>Bacteria</taxon>
        <taxon>Pseudomonadati</taxon>
        <taxon>Pseudomonadota</taxon>
        <taxon>Gammaproteobacteria</taxon>
        <taxon>Kangiellales</taxon>
        <taxon>Kangiellaceae</taxon>
        <taxon>Kangiella</taxon>
    </lineage>
</organism>
<protein>
    <recommendedName>
        <fullName evidence="3">DUF3465 domain-containing protein</fullName>
    </recommendedName>
</protein>
<accession>A0ABP3CRK6</accession>
<name>A0ABP3CRK6_9GAMM</name>
<evidence type="ECO:0000313" key="2">
    <source>
        <dbReference type="Proteomes" id="UP001501221"/>
    </source>
</evidence>
<dbReference type="Pfam" id="PF11948">
    <property type="entry name" value="DUF3465"/>
    <property type="match status" value="1"/>
</dbReference>
<comment type="caution">
    <text evidence="1">The sequence shown here is derived from an EMBL/GenBank/DDBJ whole genome shotgun (WGS) entry which is preliminary data.</text>
</comment>
<keyword evidence="2" id="KW-1185">Reference proteome</keyword>
<dbReference type="InterPro" id="IPR021856">
    <property type="entry name" value="DUF3465"/>
</dbReference>
<evidence type="ECO:0000313" key="1">
    <source>
        <dbReference type="EMBL" id="GAA0212880.1"/>
    </source>
</evidence>
<dbReference type="Proteomes" id="UP001501221">
    <property type="component" value="Unassembled WGS sequence"/>
</dbReference>